<dbReference type="Proteomes" id="UP000015101">
    <property type="component" value="Unassembled WGS sequence"/>
</dbReference>
<reference evidence="3" key="1">
    <citation type="submission" date="2012-12" db="EMBL/GenBank/DDBJ databases">
        <authorList>
            <person name="Hellsten U."/>
            <person name="Grimwood J."/>
            <person name="Chapman J.A."/>
            <person name="Shapiro H."/>
            <person name="Aerts A."/>
            <person name="Otillar R.P."/>
            <person name="Terry A.Y."/>
            <person name="Boore J.L."/>
            <person name="Simakov O."/>
            <person name="Marletaz F."/>
            <person name="Cho S.-J."/>
            <person name="Edsinger-Gonzales E."/>
            <person name="Havlak P."/>
            <person name="Kuo D.-H."/>
            <person name="Larsson T."/>
            <person name="Lv J."/>
            <person name="Arendt D."/>
            <person name="Savage R."/>
            <person name="Osoegawa K."/>
            <person name="de Jong P."/>
            <person name="Lindberg D.R."/>
            <person name="Seaver E.C."/>
            <person name="Weisblat D.A."/>
            <person name="Putnam N.H."/>
            <person name="Grigoriev I.V."/>
            <person name="Rokhsar D.S."/>
        </authorList>
    </citation>
    <scope>NUCLEOTIDE SEQUENCE</scope>
</reference>
<dbReference type="EMBL" id="AMQM01008657">
    <property type="status" value="NOT_ANNOTATED_CDS"/>
    <property type="molecule type" value="Genomic_DNA"/>
</dbReference>
<sequence length="114" mass="12631">MSMYTDELAEQPQELTVKDYTKEAVAGSAIINDILFKAIRLYTTCTPYVVRSPCFSSVAVNESATNLAICLNELDFLKEQCVSALKPHSTTVVYDLLQSGMLPEELLPLNGFTF</sequence>
<dbReference type="CTD" id="20208930"/>
<keyword evidence="3" id="KW-1185">Reference proteome</keyword>
<dbReference type="RefSeq" id="XP_009010526.1">
    <property type="nucleotide sequence ID" value="XM_009012278.1"/>
</dbReference>
<proteinExistence type="predicted"/>
<organism evidence="2 3">
    <name type="scientific">Helobdella robusta</name>
    <name type="common">Californian leech</name>
    <dbReference type="NCBI Taxonomy" id="6412"/>
    <lineage>
        <taxon>Eukaryota</taxon>
        <taxon>Metazoa</taxon>
        <taxon>Spiralia</taxon>
        <taxon>Lophotrochozoa</taxon>
        <taxon>Annelida</taxon>
        <taxon>Clitellata</taxon>
        <taxon>Hirudinea</taxon>
        <taxon>Rhynchobdellida</taxon>
        <taxon>Glossiphoniidae</taxon>
        <taxon>Helobdella</taxon>
    </lineage>
</organism>
<dbReference type="AlphaFoldDB" id="T1FJD1"/>
<gene>
    <name evidence="2" type="primary">20208930</name>
    <name evidence="1" type="ORF">HELRODRAFT_183246</name>
</gene>
<dbReference type="HOGENOM" id="CLU_2123711_0_0_1"/>
<evidence type="ECO:0000313" key="3">
    <source>
        <dbReference type="Proteomes" id="UP000015101"/>
    </source>
</evidence>
<evidence type="ECO:0000313" key="1">
    <source>
        <dbReference type="EMBL" id="ESO11366.1"/>
    </source>
</evidence>
<accession>T1FJD1</accession>
<dbReference type="EnsemblMetazoa" id="HelroT183246">
    <property type="protein sequence ID" value="HelroP183246"/>
    <property type="gene ID" value="HelroG183246"/>
</dbReference>
<dbReference type="GeneID" id="20208930"/>
<dbReference type="KEGG" id="hro:HELRODRAFT_183246"/>
<protein>
    <submittedName>
        <fullName evidence="1 2">Uncharacterized protein</fullName>
    </submittedName>
</protein>
<name>T1FJD1_HELRO</name>
<reference evidence="2" key="3">
    <citation type="submission" date="2015-06" db="UniProtKB">
        <authorList>
            <consortium name="EnsemblMetazoa"/>
        </authorList>
    </citation>
    <scope>IDENTIFICATION</scope>
</reference>
<reference evidence="1 3" key="2">
    <citation type="journal article" date="2013" name="Nature">
        <title>Insights into bilaterian evolution from three spiralian genomes.</title>
        <authorList>
            <person name="Simakov O."/>
            <person name="Marletaz F."/>
            <person name="Cho S.J."/>
            <person name="Edsinger-Gonzales E."/>
            <person name="Havlak P."/>
            <person name="Hellsten U."/>
            <person name="Kuo D.H."/>
            <person name="Larsson T."/>
            <person name="Lv J."/>
            <person name="Arendt D."/>
            <person name="Savage R."/>
            <person name="Osoegawa K."/>
            <person name="de Jong P."/>
            <person name="Grimwood J."/>
            <person name="Chapman J.A."/>
            <person name="Shapiro H."/>
            <person name="Aerts A."/>
            <person name="Otillar R.P."/>
            <person name="Terry A.Y."/>
            <person name="Boore J.L."/>
            <person name="Grigoriev I.V."/>
            <person name="Lindberg D.R."/>
            <person name="Seaver E.C."/>
            <person name="Weisblat D.A."/>
            <person name="Putnam N.H."/>
            <person name="Rokhsar D.S."/>
        </authorList>
    </citation>
    <scope>NUCLEOTIDE SEQUENCE</scope>
</reference>
<evidence type="ECO:0000313" key="2">
    <source>
        <dbReference type="EnsemblMetazoa" id="HelroP183246"/>
    </source>
</evidence>
<dbReference type="EMBL" id="KB095821">
    <property type="protein sequence ID" value="ESO11366.1"/>
    <property type="molecule type" value="Genomic_DNA"/>
</dbReference>
<dbReference type="InParanoid" id="T1FJD1"/>